<dbReference type="AlphaFoldDB" id="A0AA44J737"/>
<dbReference type="EMBL" id="JAAMAY010000001">
    <property type="protein sequence ID" value="NTC26562.1"/>
    <property type="molecule type" value="Genomic_DNA"/>
</dbReference>
<evidence type="ECO:0000313" key="1">
    <source>
        <dbReference type="EMBL" id="NTC26562.1"/>
    </source>
</evidence>
<accession>A0AA44J737</accession>
<organism evidence="1 2">
    <name type="scientific">Agrobacterium tumefaciens</name>
    <dbReference type="NCBI Taxonomy" id="358"/>
    <lineage>
        <taxon>Bacteria</taxon>
        <taxon>Pseudomonadati</taxon>
        <taxon>Pseudomonadota</taxon>
        <taxon>Alphaproteobacteria</taxon>
        <taxon>Hyphomicrobiales</taxon>
        <taxon>Rhizobiaceae</taxon>
        <taxon>Rhizobium/Agrobacterium group</taxon>
        <taxon>Agrobacterium</taxon>
        <taxon>Agrobacterium tumefaciens complex</taxon>
    </lineage>
</organism>
<proteinExistence type="predicted"/>
<dbReference type="Proteomes" id="UP000702952">
    <property type="component" value="Unassembled WGS sequence"/>
</dbReference>
<dbReference type="RefSeq" id="WP_065658972.1">
    <property type="nucleotide sequence ID" value="NZ_CP123840.1"/>
</dbReference>
<evidence type="ECO:0000313" key="2">
    <source>
        <dbReference type="Proteomes" id="UP000702952"/>
    </source>
</evidence>
<comment type="caution">
    <text evidence="1">The sequence shown here is derived from an EMBL/GenBank/DDBJ whole genome shotgun (WGS) entry which is preliminary data.</text>
</comment>
<gene>
    <name evidence="1" type="ORF">G6M46_00105</name>
</gene>
<reference evidence="1" key="1">
    <citation type="journal article" date="2020" name="Science">
        <title>Unexpected conservation and global transmission of agrobacterial virulence plasmids.</title>
        <authorList>
            <person name="Weisberg A.J."/>
            <person name="Davis E.W. 2nd"/>
            <person name="Tabima J."/>
            <person name="Belcher M.S."/>
            <person name="Miller M."/>
            <person name="Kuo C.H."/>
            <person name="Loper J.E."/>
            <person name="Grunwald N.J."/>
            <person name="Putnam M.L."/>
            <person name="Chang J.H."/>
        </authorList>
    </citation>
    <scope>NUCLEOTIDE SEQUENCE</scope>
    <source>
        <strain evidence="1">17-1853-1a</strain>
    </source>
</reference>
<sequence>MNNKTKNSSAAKCKICGDAPTIKSHLIPEAFVKEIFYHPKNDEKHMLVFNETGYKARSTTGRYESDLLCGKCDGKLGVFEESALVLLRDIRQIKIGRKSGTDSVIKNGVYSFRVAKADELIRFACGILWKYMSVPDSNPGKITMDDFRLPFEQVCFHDAPIPMEIDVFLERDVLSATAFDDPHGVFYYVTPSVNMRGGKRTAWFSVGGFIVYVKLDDGPSDFAPSKCWIKGRRKCFFNVDIRALQTNFGIVDSMTTAKDDLRRLNRSIVPPARFTY</sequence>
<name>A0AA44J737_AGRTU</name>
<protein>
    <submittedName>
        <fullName evidence="1">Uncharacterized protein</fullName>
    </submittedName>
</protein>